<dbReference type="Proteomes" id="UP000019118">
    <property type="component" value="Unassembled WGS sequence"/>
</dbReference>
<feature type="domain" description="Ciliogenesis-associated TTC17-interacting protein N-terminal" evidence="1">
    <location>
        <begin position="213"/>
        <end position="384"/>
    </location>
</feature>
<dbReference type="PANTHER" id="PTHR15505:SF4">
    <property type="entry name" value="RIIA DOMAIN-CONTAINING PROTEIN 1"/>
    <property type="match status" value="1"/>
</dbReference>
<name>A0AAR5QJZ3_DENPD</name>
<dbReference type="AlphaFoldDB" id="A0AAR5QJZ3"/>
<protein>
    <recommendedName>
        <fullName evidence="1">Ciliogenesis-associated TTC17-interacting protein N-terminal domain-containing protein</fullName>
    </recommendedName>
</protein>
<reference evidence="3" key="1">
    <citation type="journal article" date="2013" name="Genome Biol.">
        <title>Draft genome of the mountain pine beetle, Dendroctonus ponderosae Hopkins, a major forest pest.</title>
        <authorList>
            <person name="Keeling C.I."/>
            <person name="Yuen M.M."/>
            <person name="Liao N.Y."/>
            <person name="Docking T.R."/>
            <person name="Chan S.K."/>
            <person name="Taylor G.A."/>
            <person name="Palmquist D.L."/>
            <person name="Jackman S.D."/>
            <person name="Nguyen A."/>
            <person name="Li M."/>
            <person name="Henderson H."/>
            <person name="Janes J.K."/>
            <person name="Zhao Y."/>
            <person name="Pandoh P."/>
            <person name="Moore R."/>
            <person name="Sperling F.A."/>
            <person name="Huber D.P."/>
            <person name="Birol I."/>
            <person name="Jones S.J."/>
            <person name="Bohlmann J."/>
        </authorList>
    </citation>
    <scope>NUCLEOTIDE SEQUENCE</scope>
</reference>
<reference evidence="2" key="2">
    <citation type="submission" date="2024-08" db="UniProtKB">
        <authorList>
            <consortium name="EnsemblMetazoa"/>
        </authorList>
    </citation>
    <scope>IDENTIFICATION</scope>
</reference>
<dbReference type="InterPro" id="IPR047501">
    <property type="entry name" value="DD_CATIP"/>
</dbReference>
<dbReference type="PANTHER" id="PTHR15505">
    <property type="entry name" value="RIIA DOMAIN-CONTAINING PROTEIN 1"/>
    <property type="match status" value="1"/>
</dbReference>
<evidence type="ECO:0000259" key="1">
    <source>
        <dbReference type="Pfam" id="PF21772"/>
    </source>
</evidence>
<dbReference type="SUPFAM" id="SSF47391">
    <property type="entry name" value="Dimerization-anchoring domain of cAMP-dependent PK regulatory subunit"/>
    <property type="match status" value="1"/>
</dbReference>
<accession>A0AAR5QJZ3</accession>
<organism evidence="2 3">
    <name type="scientific">Dendroctonus ponderosae</name>
    <name type="common">Mountain pine beetle</name>
    <dbReference type="NCBI Taxonomy" id="77166"/>
    <lineage>
        <taxon>Eukaryota</taxon>
        <taxon>Metazoa</taxon>
        <taxon>Ecdysozoa</taxon>
        <taxon>Arthropoda</taxon>
        <taxon>Hexapoda</taxon>
        <taxon>Insecta</taxon>
        <taxon>Pterygota</taxon>
        <taxon>Neoptera</taxon>
        <taxon>Endopterygota</taxon>
        <taxon>Coleoptera</taxon>
        <taxon>Polyphaga</taxon>
        <taxon>Cucujiformia</taxon>
        <taxon>Curculionidae</taxon>
        <taxon>Scolytinae</taxon>
        <taxon>Dendroctonus</taxon>
    </lineage>
</organism>
<evidence type="ECO:0000313" key="2">
    <source>
        <dbReference type="EnsemblMetazoa" id="XP_019773511.1"/>
    </source>
</evidence>
<dbReference type="CDD" id="cd22973">
    <property type="entry name" value="DD_CATIP"/>
    <property type="match status" value="1"/>
</dbReference>
<dbReference type="EnsemblMetazoa" id="XM_019917952.1">
    <property type="protein sequence ID" value="XP_019773511.1"/>
    <property type="gene ID" value="LOC109546823"/>
</dbReference>
<proteinExistence type="predicted"/>
<sequence>MTEPIKQAGSIEKYLEETIFEYLRGQTEVAETYAYDFNKKREPEQTTAEDPQKILCLIEDLLNDLLDDVDRTVLYEAEYQKAYKSHHQYALFELADIIPGFSLDNTLIRQLCFRETLLISNVDQQPAQQKGNGIKPQGVGGMCLKVELVRGMPPKQKLSEEDSDKTIVEKLKEIKEELARSKTVIGASPQEETESEKLRKYEEFLQEQMFKTPHKFVVHLSTEFNVDGQNAGSRVISWVDKDLHTLEERRTEWGVHLNQKQTNFKFPNFRYLFREDISSTKQVLYYALQDSKYFVKHQQNTNETTETRKYYPLSKTKDMIGEGANFILMRYLAITKYTGSFEMSTIYINGDMCRNIYDCKGPKPGIVNGHKIDLCKIYRTIIEECGIIHLSVTVLTVYGMIVSQEWEGCPYIIHINPLFVTKGKPVPYDCVALKKVWETNMEMVSKYLDCKVEAEFKMKTYLKDHPEIQDMLSDYLNSVLLLKPENVMPFTVDYFMNFEPYSLPELPYFDDFDENKVTNESEMFW</sequence>
<keyword evidence="3" id="KW-1185">Reference proteome</keyword>
<dbReference type="InterPro" id="IPR048777">
    <property type="entry name" value="CATIP_N"/>
</dbReference>
<evidence type="ECO:0000313" key="3">
    <source>
        <dbReference type="Proteomes" id="UP000019118"/>
    </source>
</evidence>
<dbReference type="Pfam" id="PF21772">
    <property type="entry name" value="CATIP_N"/>
    <property type="match status" value="1"/>
</dbReference>